<proteinExistence type="predicted"/>
<dbReference type="Proteomes" id="UP000733379">
    <property type="component" value="Unassembled WGS sequence"/>
</dbReference>
<evidence type="ECO:0000313" key="3">
    <source>
        <dbReference type="EMBL" id="MBU3063398.1"/>
    </source>
</evidence>
<accession>A0ABS6AZV0</accession>
<feature type="region of interest" description="Disordered" evidence="1">
    <location>
        <begin position="223"/>
        <end position="242"/>
    </location>
</feature>
<feature type="signal peptide" evidence="2">
    <location>
        <begin position="1"/>
        <end position="23"/>
    </location>
</feature>
<name>A0ABS6AZV0_9NOCA</name>
<dbReference type="RefSeq" id="WP_215918284.1">
    <property type="nucleotide sequence ID" value="NZ_JAHKNI010000005.1"/>
</dbReference>
<feature type="chain" id="PRO_5047212676" evidence="2">
    <location>
        <begin position="24"/>
        <end position="242"/>
    </location>
</feature>
<protein>
    <submittedName>
        <fullName evidence="3">Uncharacterized protein</fullName>
    </submittedName>
</protein>
<keyword evidence="2" id="KW-0732">Signal</keyword>
<gene>
    <name evidence="3" type="ORF">KO481_17915</name>
</gene>
<evidence type="ECO:0000256" key="1">
    <source>
        <dbReference type="SAM" id="MobiDB-lite"/>
    </source>
</evidence>
<reference evidence="3 4" key="1">
    <citation type="submission" date="2021-06" db="EMBL/GenBank/DDBJ databases">
        <title>Actinomycetes sequencing.</title>
        <authorList>
            <person name="Shan Q."/>
        </authorList>
    </citation>
    <scope>NUCLEOTIDE SEQUENCE [LARGE SCALE GENOMIC DNA]</scope>
    <source>
        <strain evidence="3 4">NEAU-G5</strain>
    </source>
</reference>
<organism evidence="3 4">
    <name type="scientific">Nocardia albiluteola</name>
    <dbReference type="NCBI Taxonomy" id="2842303"/>
    <lineage>
        <taxon>Bacteria</taxon>
        <taxon>Bacillati</taxon>
        <taxon>Actinomycetota</taxon>
        <taxon>Actinomycetes</taxon>
        <taxon>Mycobacteriales</taxon>
        <taxon>Nocardiaceae</taxon>
        <taxon>Nocardia</taxon>
    </lineage>
</organism>
<sequence>MNGRTLARLAAVAACIGLGTATAVGTGTAAPAPTPTHSPAAPAHSTVDTAIDHLDAAAGTNAAAKAAVTKLAETSRLLTASKLDHIAGAFQPFFFAAPTFGCPGNPVSLTIASGEAGSNGVSNGLNGGYGTVRYQATPSAAGYPIGSGLNVAWLNTGNGRSGITPLNDMTEYKLPSLSKTVATGPGTVISVMWGTINYPGGTCVMAPTVGAITVYNAPNPTFNAPLPDQKGPTEPQVQIPVP</sequence>
<keyword evidence="4" id="KW-1185">Reference proteome</keyword>
<evidence type="ECO:0000256" key="2">
    <source>
        <dbReference type="SAM" id="SignalP"/>
    </source>
</evidence>
<evidence type="ECO:0000313" key="4">
    <source>
        <dbReference type="Proteomes" id="UP000733379"/>
    </source>
</evidence>
<dbReference type="EMBL" id="JAHKNI010000005">
    <property type="protein sequence ID" value="MBU3063398.1"/>
    <property type="molecule type" value="Genomic_DNA"/>
</dbReference>
<comment type="caution">
    <text evidence="3">The sequence shown here is derived from an EMBL/GenBank/DDBJ whole genome shotgun (WGS) entry which is preliminary data.</text>
</comment>